<feature type="chain" id="PRO_5021383349" description="Cytochrome c domain-containing protein" evidence="1">
    <location>
        <begin position="22"/>
        <end position="390"/>
    </location>
</feature>
<dbReference type="OrthoDB" id="280897at2"/>
<reference evidence="2" key="1">
    <citation type="submission" date="2019-02" db="EMBL/GenBank/DDBJ databases">
        <authorList>
            <person name="Pothier F.J."/>
        </authorList>
    </citation>
    <scope>NUCLEOTIDE SEQUENCE</scope>
    <source>
        <strain evidence="2">CI-1B</strain>
    </source>
</reference>
<protein>
    <recommendedName>
        <fullName evidence="4">Cytochrome c domain-containing protein</fullName>
    </recommendedName>
</protein>
<evidence type="ECO:0000313" key="2">
    <source>
        <dbReference type="EMBL" id="VIO78076.1"/>
    </source>
</evidence>
<dbReference type="EMBL" id="CAADFC020000030">
    <property type="protein sequence ID" value="VIO78076.1"/>
    <property type="molecule type" value="Genomic_DNA"/>
</dbReference>
<comment type="caution">
    <text evidence="2">The sequence shown here is derived from an EMBL/GenBank/DDBJ whole genome shotgun (WGS) entry which is preliminary data.</text>
</comment>
<dbReference type="Proteomes" id="UP000328092">
    <property type="component" value="Unassembled WGS sequence"/>
</dbReference>
<sequence>MRILVNAALGCALCLLPVVQAAAQSTPNPAMNAPDQLAWQFFIQVNTRAGGSNALFETWASDTDTFKMNPEFPATAAPLALREPAVPALGRLALQRAGKLLPAVPPGKGVLEESRRNKDSFDFIVQNNLYKVSGLRAAFGKTISFPVGAMEVKANWMLVADIPEFSGGRVTLADVPKVYHVNTGADGKQYAFVAMHIISKAVPNWTWATFEHKFNPARCDIIGCRDSFGAQTNPVLPNAQPNQGYPDCVKTPALQAMISSADWDPAFANYCLKGSQTDFTDATGLDIRVGNSVTESGFVDQSSCITCHGRAAWDSKGAATSFAGFDDNGAPLGPIQPSWYWSFSSQPPIFQGMSGLTQIATSADFVWSIPFCVVDDTQTPPVLNRNCQGK</sequence>
<keyword evidence="3" id="KW-1185">Reference proteome</keyword>
<keyword evidence="1" id="KW-0732">Signal</keyword>
<organism evidence="2 3">
    <name type="scientific">Bradyrhizobium ivorense</name>
    <dbReference type="NCBI Taxonomy" id="2511166"/>
    <lineage>
        <taxon>Bacteria</taxon>
        <taxon>Pseudomonadati</taxon>
        <taxon>Pseudomonadota</taxon>
        <taxon>Alphaproteobacteria</taxon>
        <taxon>Hyphomicrobiales</taxon>
        <taxon>Nitrobacteraceae</taxon>
        <taxon>Bradyrhizobium</taxon>
    </lineage>
</organism>
<evidence type="ECO:0000313" key="3">
    <source>
        <dbReference type="Proteomes" id="UP000328092"/>
    </source>
</evidence>
<evidence type="ECO:0000256" key="1">
    <source>
        <dbReference type="SAM" id="SignalP"/>
    </source>
</evidence>
<feature type="signal peptide" evidence="1">
    <location>
        <begin position="1"/>
        <end position="21"/>
    </location>
</feature>
<proteinExistence type="predicted"/>
<dbReference type="RefSeq" id="WP_139863770.1">
    <property type="nucleotide sequence ID" value="NZ_CAADFC020000030.1"/>
</dbReference>
<dbReference type="AlphaFoldDB" id="A0A508TV19"/>
<name>A0A508TV19_9BRAD</name>
<gene>
    <name evidence="2" type="ORF">CI1B_72220</name>
</gene>
<evidence type="ECO:0008006" key="4">
    <source>
        <dbReference type="Google" id="ProtNLM"/>
    </source>
</evidence>
<accession>A0A508TV19</accession>